<organism evidence="1 2">
    <name type="scientific">Lithospermum erythrorhizon</name>
    <name type="common">Purple gromwell</name>
    <name type="synonym">Lithospermum officinale var. erythrorhizon</name>
    <dbReference type="NCBI Taxonomy" id="34254"/>
    <lineage>
        <taxon>Eukaryota</taxon>
        <taxon>Viridiplantae</taxon>
        <taxon>Streptophyta</taxon>
        <taxon>Embryophyta</taxon>
        <taxon>Tracheophyta</taxon>
        <taxon>Spermatophyta</taxon>
        <taxon>Magnoliopsida</taxon>
        <taxon>eudicotyledons</taxon>
        <taxon>Gunneridae</taxon>
        <taxon>Pentapetalae</taxon>
        <taxon>asterids</taxon>
        <taxon>lamiids</taxon>
        <taxon>Boraginales</taxon>
        <taxon>Boraginaceae</taxon>
        <taxon>Boraginoideae</taxon>
        <taxon>Lithospermeae</taxon>
        <taxon>Lithospermum</taxon>
    </lineage>
</organism>
<evidence type="ECO:0000313" key="1">
    <source>
        <dbReference type="EMBL" id="GAA0155918.1"/>
    </source>
</evidence>
<keyword evidence="2" id="KW-1185">Reference proteome</keyword>
<accession>A0AAV3PXC0</accession>
<proteinExistence type="predicted"/>
<dbReference type="AlphaFoldDB" id="A0AAV3PXC0"/>
<gene>
    <name evidence="1" type="ORF">LIER_38181</name>
</gene>
<name>A0AAV3PXC0_LITER</name>
<dbReference type="Proteomes" id="UP001454036">
    <property type="component" value="Unassembled WGS sequence"/>
</dbReference>
<evidence type="ECO:0000313" key="2">
    <source>
        <dbReference type="Proteomes" id="UP001454036"/>
    </source>
</evidence>
<comment type="caution">
    <text evidence="1">The sequence shown here is derived from an EMBL/GenBank/DDBJ whole genome shotgun (WGS) entry which is preliminary data.</text>
</comment>
<reference evidence="1 2" key="1">
    <citation type="submission" date="2024-01" db="EMBL/GenBank/DDBJ databases">
        <title>The complete chloroplast genome sequence of Lithospermum erythrorhizon: insights into the phylogenetic relationship among Boraginaceae species and the maternal lineages of purple gromwells.</title>
        <authorList>
            <person name="Okada T."/>
            <person name="Watanabe K."/>
        </authorList>
    </citation>
    <scope>NUCLEOTIDE SEQUENCE [LARGE SCALE GENOMIC DNA]</scope>
</reference>
<dbReference type="EMBL" id="BAABME010019061">
    <property type="protein sequence ID" value="GAA0155918.1"/>
    <property type="molecule type" value="Genomic_DNA"/>
</dbReference>
<sequence length="100" mass="11523">MTTNQIQINGFAILQPISSEIGGWRKKGQEINPYEFTERCKWTLKSHRSRNFVCSQMTPTHVFIIQSNDNDDQLIITVIAYGTAYSIKNVYLHRTTLSIT</sequence>
<protein>
    <submittedName>
        <fullName evidence="1">Uncharacterized protein</fullName>
    </submittedName>
</protein>